<evidence type="ECO:0000313" key="1">
    <source>
        <dbReference type="EMBL" id="CTQ34404.1"/>
    </source>
</evidence>
<protein>
    <submittedName>
        <fullName evidence="1">Uncharacterized protein</fullName>
    </submittedName>
</protein>
<dbReference type="EMBL" id="CXPG01000021">
    <property type="protein sequence ID" value="CTQ34404.1"/>
    <property type="molecule type" value="Genomic_DNA"/>
</dbReference>
<reference evidence="1 2" key="1">
    <citation type="submission" date="2015-07" db="EMBL/GenBank/DDBJ databases">
        <authorList>
            <person name="Noorani M."/>
        </authorList>
    </citation>
    <scope>NUCLEOTIDE SEQUENCE [LARGE SCALE GENOMIC DNA]</scope>
    <source>
        <strain evidence="1 2">CECT 5088</strain>
    </source>
</reference>
<dbReference type="Proteomes" id="UP000048908">
    <property type="component" value="Unassembled WGS sequence"/>
</dbReference>
<sequence>MVNVGRRRSRLGKMKGRILFGLGKKKNYTKICQDPKAVANLLYADRRKTSEILGDEDFISAWLGSDKQREITLVIRKEAIAGDVPSLKQMVWLLGNMQQEISTAGIPKEQKLELLVGILSERVDFCNKLISRGVPQHYYAMISLHHLYSALREMNKTGTLQKTRDTLNEMVAHAQAVIDMGKDHPSFDGDAGFIEDAKNILREGDDFRRLLNALGDSVAKLDAEH</sequence>
<keyword evidence="2" id="KW-1185">Reference proteome</keyword>
<dbReference type="STRING" id="282197.SAMN04488517_10831"/>
<evidence type="ECO:0000313" key="2">
    <source>
        <dbReference type="Proteomes" id="UP000048908"/>
    </source>
</evidence>
<organism evidence="1 2">
    <name type="scientific">Jannaschia rubra</name>
    <dbReference type="NCBI Taxonomy" id="282197"/>
    <lineage>
        <taxon>Bacteria</taxon>
        <taxon>Pseudomonadati</taxon>
        <taxon>Pseudomonadota</taxon>
        <taxon>Alphaproteobacteria</taxon>
        <taxon>Rhodobacterales</taxon>
        <taxon>Roseobacteraceae</taxon>
        <taxon>Jannaschia</taxon>
    </lineage>
</organism>
<gene>
    <name evidence="1" type="ORF">JAN5088_03200</name>
</gene>
<name>A0A0M6XWV2_9RHOB</name>
<dbReference type="AlphaFoldDB" id="A0A0M6XWV2"/>
<proteinExistence type="predicted"/>
<accession>A0A0M6XWV2</accession>